<feature type="domain" description="Transposase-associated" evidence="1">
    <location>
        <begin position="3"/>
        <end position="75"/>
    </location>
</feature>
<dbReference type="Proteomes" id="UP001237642">
    <property type="component" value="Unassembled WGS sequence"/>
</dbReference>
<organism evidence="2 3">
    <name type="scientific">Heracleum sosnowskyi</name>
    <dbReference type="NCBI Taxonomy" id="360622"/>
    <lineage>
        <taxon>Eukaryota</taxon>
        <taxon>Viridiplantae</taxon>
        <taxon>Streptophyta</taxon>
        <taxon>Embryophyta</taxon>
        <taxon>Tracheophyta</taxon>
        <taxon>Spermatophyta</taxon>
        <taxon>Magnoliopsida</taxon>
        <taxon>eudicotyledons</taxon>
        <taxon>Gunneridae</taxon>
        <taxon>Pentapetalae</taxon>
        <taxon>asterids</taxon>
        <taxon>campanulids</taxon>
        <taxon>Apiales</taxon>
        <taxon>Apiaceae</taxon>
        <taxon>Apioideae</taxon>
        <taxon>apioid superclade</taxon>
        <taxon>Tordylieae</taxon>
        <taxon>Tordyliinae</taxon>
        <taxon>Heracleum</taxon>
    </lineage>
</organism>
<evidence type="ECO:0000259" key="1">
    <source>
        <dbReference type="Pfam" id="PF13963"/>
    </source>
</evidence>
<proteinExistence type="predicted"/>
<evidence type="ECO:0000313" key="3">
    <source>
        <dbReference type="Proteomes" id="UP001237642"/>
    </source>
</evidence>
<keyword evidence="3" id="KW-1185">Reference proteome</keyword>
<dbReference type="Pfam" id="PF13963">
    <property type="entry name" value="Transpos_assoc"/>
    <property type="match status" value="1"/>
</dbReference>
<comment type="caution">
    <text evidence="2">The sequence shown here is derived from an EMBL/GenBank/DDBJ whole genome shotgun (WGS) entry which is preliminary data.</text>
</comment>
<accession>A0AAD8JEW2</accession>
<gene>
    <name evidence="2" type="ORF">POM88_000941</name>
</gene>
<sequence length="200" mass="23148">MDRDWLTADRRSKQFQNGVEELLLFAFENGFDENKISCPCVKCAHSKSWNARIVKDHLFLNGIDETYKCWIWRGESAGGSQSPEETGSSRSVDQIPMETENVDDLHIAHLCVLQNTTTIRPYFDEHMSILMTNNRDHENDEMWLKNKQNETFPKWFKDKIASDLFDGKEAAKSPLIVFTSPLIHRPFPPCELFPPAQDIK</sequence>
<dbReference type="PANTHER" id="PTHR48258:SF9">
    <property type="entry name" value="OS01G0348150 PROTEIN"/>
    <property type="match status" value="1"/>
</dbReference>
<dbReference type="PANTHER" id="PTHR48258">
    <property type="entry name" value="DUF4218 DOMAIN-CONTAINING PROTEIN-RELATED"/>
    <property type="match status" value="1"/>
</dbReference>
<reference evidence="2" key="1">
    <citation type="submission" date="2023-02" db="EMBL/GenBank/DDBJ databases">
        <title>Genome of toxic invasive species Heracleum sosnowskyi carries increased number of genes despite the absence of recent whole-genome duplications.</title>
        <authorList>
            <person name="Schelkunov M."/>
            <person name="Shtratnikova V."/>
            <person name="Makarenko M."/>
            <person name="Klepikova A."/>
            <person name="Omelchenko D."/>
            <person name="Novikova G."/>
            <person name="Obukhova E."/>
            <person name="Bogdanov V."/>
            <person name="Penin A."/>
            <person name="Logacheva M."/>
        </authorList>
    </citation>
    <scope>NUCLEOTIDE SEQUENCE</scope>
    <source>
        <strain evidence="2">Hsosn_3</strain>
        <tissue evidence="2">Leaf</tissue>
    </source>
</reference>
<dbReference type="EMBL" id="JAUIZM010000001">
    <property type="protein sequence ID" value="KAK1401336.1"/>
    <property type="molecule type" value="Genomic_DNA"/>
</dbReference>
<name>A0AAD8JEW2_9APIA</name>
<dbReference type="InterPro" id="IPR029480">
    <property type="entry name" value="Transpos_assoc"/>
</dbReference>
<evidence type="ECO:0000313" key="2">
    <source>
        <dbReference type="EMBL" id="KAK1401336.1"/>
    </source>
</evidence>
<reference evidence="2" key="2">
    <citation type="submission" date="2023-05" db="EMBL/GenBank/DDBJ databases">
        <authorList>
            <person name="Schelkunov M.I."/>
        </authorList>
    </citation>
    <scope>NUCLEOTIDE SEQUENCE</scope>
    <source>
        <strain evidence="2">Hsosn_3</strain>
        <tissue evidence="2">Leaf</tissue>
    </source>
</reference>
<dbReference type="AlphaFoldDB" id="A0AAD8JEW2"/>
<protein>
    <recommendedName>
        <fullName evidence="1">Transposase-associated domain-containing protein</fullName>
    </recommendedName>
</protein>